<reference evidence="1" key="1">
    <citation type="submission" date="2020-04" db="EMBL/GenBank/DDBJ databases">
        <authorList>
            <person name="Broberg M."/>
        </authorList>
    </citation>
    <scope>NUCLEOTIDE SEQUENCE</scope>
</reference>
<gene>
    <name evidence="1" type="ORF">CRV2_00016436</name>
</gene>
<sequence length="644" mass="73429">MIKKMDTPDSDCETDVLCPRCMSIFSGQQILQSRSELFVSWPPPTHHPSVSSFEGAVRSGCVICNRLWWGLKRAGHGDLRVFDEGSGFSHWTLLRGRDEGLDLDIHVFYPNSPSYPYDGTKHWSFTLYQSVISSERYDGATTKIPANDGTSTSSKASWDRATSWLSQCRNHHETCKANEGYSSFLPTRLLDLSSDGKQIRLVAGEKRVCHEYATLSHRWGDSDIIRLRMDNMTQFQAGIDIGDLPQTFKDAVEVARKLDISYLWIDSLCIIQDDSTDWHTESALMGEVYSNGVLNIMATACENSHQGLYRDRDPRELDHCSFKSSWTGMEQKCLTVLNYGLWRDLIKRAPLNERGWVVQERILAPRTLHFAENQLAWECHTMEACEIYPDRLPRRLENLHSRVKLIDADAYRQWLTSWREYDPATHVGYDVWGRIIGIYSGTQLTKEADRLVAISGLAKRMRFILKDEYLAGLWARHLPYQLVWFTASLGIDGGKGRRVENYRAPSWSWASIEGEVEMMLVERAAKPESLIEIEEAKTTPFSSIDDTAEVINGYIRLKGQLFQAEILGRDEEAGRSNLRFQVDGKVVGGMVLSDEPITAKHTSVVYLPVYLENRETAKFLYSLMLNPAEGRPQGWYSRIGVMMS</sequence>
<accession>A0ACA9UE12</accession>
<dbReference type="Proteomes" id="UP000836387">
    <property type="component" value="Unassembled WGS sequence"/>
</dbReference>
<dbReference type="EMBL" id="CADEHS020000345">
    <property type="protein sequence ID" value="CAG9951596.1"/>
    <property type="molecule type" value="Genomic_DNA"/>
</dbReference>
<proteinExistence type="predicted"/>
<keyword evidence="2" id="KW-1185">Reference proteome</keyword>
<organism evidence="1 2">
    <name type="scientific">Clonostachys rosea f. rosea IK726</name>
    <dbReference type="NCBI Taxonomy" id="1349383"/>
    <lineage>
        <taxon>Eukaryota</taxon>
        <taxon>Fungi</taxon>
        <taxon>Dikarya</taxon>
        <taxon>Ascomycota</taxon>
        <taxon>Pezizomycotina</taxon>
        <taxon>Sordariomycetes</taxon>
        <taxon>Hypocreomycetidae</taxon>
        <taxon>Hypocreales</taxon>
        <taxon>Bionectriaceae</taxon>
        <taxon>Clonostachys</taxon>
    </lineage>
</organism>
<evidence type="ECO:0000313" key="1">
    <source>
        <dbReference type="EMBL" id="CAG9951596.1"/>
    </source>
</evidence>
<name>A0ACA9UE12_BIOOC</name>
<evidence type="ECO:0000313" key="2">
    <source>
        <dbReference type="Proteomes" id="UP000836387"/>
    </source>
</evidence>
<protein>
    <submittedName>
        <fullName evidence="1">Uncharacterized protein</fullName>
    </submittedName>
</protein>
<comment type="caution">
    <text evidence="1">The sequence shown here is derived from an EMBL/GenBank/DDBJ whole genome shotgun (WGS) entry which is preliminary data.</text>
</comment>
<reference evidence="1" key="2">
    <citation type="submission" date="2021-10" db="EMBL/GenBank/DDBJ databases">
        <authorList>
            <person name="Piombo E."/>
        </authorList>
    </citation>
    <scope>NUCLEOTIDE SEQUENCE</scope>
</reference>